<name>A0A2T8HH65_9SPHI</name>
<dbReference type="RefSeq" id="WP_116776137.1">
    <property type="nucleotide sequence ID" value="NZ_QDKG01000004.1"/>
</dbReference>
<dbReference type="PROSITE" id="PS51257">
    <property type="entry name" value="PROKAR_LIPOPROTEIN"/>
    <property type="match status" value="1"/>
</dbReference>
<reference evidence="1 2" key="1">
    <citation type="submission" date="2018-04" db="EMBL/GenBank/DDBJ databases">
        <title>Sphingobacterium cortibacter sp. nov.</title>
        <authorList>
            <person name="Li Y."/>
        </authorList>
    </citation>
    <scope>NUCLEOTIDE SEQUENCE [LARGE SCALE GENOMIC DNA]</scope>
    <source>
        <strain evidence="1 2">2c-3</strain>
    </source>
</reference>
<organism evidence="1 2">
    <name type="scientific">Sphingobacterium corticibacter</name>
    <dbReference type="NCBI Taxonomy" id="2171749"/>
    <lineage>
        <taxon>Bacteria</taxon>
        <taxon>Pseudomonadati</taxon>
        <taxon>Bacteroidota</taxon>
        <taxon>Sphingobacteriia</taxon>
        <taxon>Sphingobacteriales</taxon>
        <taxon>Sphingobacteriaceae</taxon>
        <taxon>Sphingobacterium</taxon>
    </lineage>
</organism>
<proteinExistence type="predicted"/>
<evidence type="ECO:0000313" key="1">
    <source>
        <dbReference type="EMBL" id="PVH24755.1"/>
    </source>
</evidence>
<dbReference type="OrthoDB" id="704817at2"/>
<accession>A0A2T8HH65</accession>
<sequence length="203" mass="21673">MTQKHTPLLLVLLTISILISACGSINPAKQVDMLKSYNYDVESISGLTIAGRSAQGLLEGNGTSLNMNALPGLALGILRKDLPLAAVVNMKVSNPTTNVTGINAFKYLIEIKGKPFFEGTVDRVVRLNQGESAVVPLSFNANLFGVVDENRGIEGLLSDLLTKEGQGAVVLKIKPSMALGGTNIFYPGYITIDNDLLKSLTKR</sequence>
<evidence type="ECO:0008006" key="3">
    <source>
        <dbReference type="Google" id="ProtNLM"/>
    </source>
</evidence>
<protein>
    <recommendedName>
        <fullName evidence="3">Late embryogenesis abundant protein LEA-2 subgroup domain-containing protein</fullName>
    </recommendedName>
</protein>
<comment type="caution">
    <text evidence="1">The sequence shown here is derived from an EMBL/GenBank/DDBJ whole genome shotgun (WGS) entry which is preliminary data.</text>
</comment>
<dbReference type="EMBL" id="QDKG01000004">
    <property type="protein sequence ID" value="PVH24755.1"/>
    <property type="molecule type" value="Genomic_DNA"/>
</dbReference>
<gene>
    <name evidence="1" type="ORF">DC487_11555</name>
</gene>
<evidence type="ECO:0000313" key="2">
    <source>
        <dbReference type="Proteomes" id="UP000245627"/>
    </source>
</evidence>
<dbReference type="Proteomes" id="UP000245627">
    <property type="component" value="Unassembled WGS sequence"/>
</dbReference>
<dbReference type="Gene3D" id="2.60.40.1820">
    <property type="match status" value="1"/>
</dbReference>
<keyword evidence="2" id="KW-1185">Reference proteome</keyword>
<dbReference type="AlphaFoldDB" id="A0A2T8HH65"/>